<name>A0ABD6EHI0_9BILA</name>
<evidence type="ECO:0000313" key="1">
    <source>
        <dbReference type="EMBL" id="MFH4978676.1"/>
    </source>
</evidence>
<accession>A0ABD6EHI0</accession>
<dbReference type="AlphaFoldDB" id="A0ABD6EHI0"/>
<sequence>LSRAYDDTTYHPGVVGLNNIKANDYENVVLHVSPFRTLVQDRFTTNFCTTSVSQ</sequence>
<dbReference type="EMBL" id="JBGFUD010003395">
    <property type="protein sequence ID" value="MFH4978676.1"/>
    <property type="molecule type" value="Genomic_DNA"/>
</dbReference>
<proteinExistence type="predicted"/>
<organism evidence="1 2">
    <name type="scientific">Gnathostoma spinigerum</name>
    <dbReference type="NCBI Taxonomy" id="75299"/>
    <lineage>
        <taxon>Eukaryota</taxon>
        <taxon>Metazoa</taxon>
        <taxon>Ecdysozoa</taxon>
        <taxon>Nematoda</taxon>
        <taxon>Chromadorea</taxon>
        <taxon>Rhabditida</taxon>
        <taxon>Spirurina</taxon>
        <taxon>Gnathostomatomorpha</taxon>
        <taxon>Gnathostomatoidea</taxon>
        <taxon>Gnathostomatidae</taxon>
        <taxon>Gnathostoma</taxon>
    </lineage>
</organism>
<feature type="non-terminal residue" evidence="1">
    <location>
        <position position="1"/>
    </location>
</feature>
<keyword evidence="2" id="KW-1185">Reference proteome</keyword>
<dbReference type="Proteomes" id="UP001608902">
    <property type="component" value="Unassembled WGS sequence"/>
</dbReference>
<gene>
    <name evidence="1" type="ORF">AB6A40_005385</name>
</gene>
<protein>
    <submittedName>
        <fullName evidence="1">Uncharacterized protein</fullName>
    </submittedName>
</protein>
<comment type="caution">
    <text evidence="1">The sequence shown here is derived from an EMBL/GenBank/DDBJ whole genome shotgun (WGS) entry which is preliminary data.</text>
</comment>
<reference evidence="1 2" key="1">
    <citation type="submission" date="2024-08" db="EMBL/GenBank/DDBJ databases">
        <title>Gnathostoma spinigerum genome.</title>
        <authorList>
            <person name="Gonzalez-Bertolin B."/>
            <person name="Monzon S."/>
            <person name="Zaballos A."/>
            <person name="Jimenez P."/>
            <person name="Dekumyoy P."/>
            <person name="Varona S."/>
            <person name="Cuesta I."/>
            <person name="Sumanam S."/>
            <person name="Adisakwattana P."/>
            <person name="Gasser R.B."/>
            <person name="Hernandez-Gonzalez A."/>
            <person name="Young N.D."/>
            <person name="Perteguer M.J."/>
        </authorList>
    </citation>
    <scope>NUCLEOTIDE SEQUENCE [LARGE SCALE GENOMIC DNA]</scope>
    <source>
        <strain evidence="1">AL3</strain>
        <tissue evidence="1">Liver</tissue>
    </source>
</reference>
<evidence type="ECO:0000313" key="2">
    <source>
        <dbReference type="Proteomes" id="UP001608902"/>
    </source>
</evidence>